<dbReference type="Gene3D" id="3.40.309.10">
    <property type="entry name" value="Aldehyde Dehydrogenase, Chain A, domain 2"/>
    <property type="match status" value="1"/>
</dbReference>
<dbReference type="GO" id="GO:0004029">
    <property type="term" value="F:aldehyde dehydrogenase (NAD+) activity"/>
    <property type="evidence" value="ECO:0007669"/>
    <property type="project" value="TreeGrafter"/>
</dbReference>
<proteinExistence type="inferred from homology"/>
<keyword evidence="2" id="KW-0560">Oxidoreductase</keyword>
<sequence>MFYLIHDPSIGQRVMVQRAEVHLDSRGGLVEKSRNSMVRPFGRPHQELAWRKWHIKQLWCLVEDNEDHIVKALARDLNRHAFETSFTEVMAIRTDIVQHLKHIGKSTADQVPDSALFDLIPDLITSPSLSVNVARHVARPVTKHLTPTVLELGGQCPAIITKTEHIERAAKNIAWVEYLNSGQIGLNVNRVSVHPAVQRKLVERMPSYLNEFNKKGDTDCMTHIVNEKNSDALKDLLEKSHQGKIEYGGELDALQNRITPRDDCQVLELTSVLFKKPESICPILTSTSEEGIDSINSQDEEIDHDIPCNVLESSLCFKLIALVISSTISGCVTVTGVITYANVPAASFGGAGDSGRGYYHGEQRVKAFPDFRIVAKQQPRMHHSCCHCIQQTGSNVSIRISLGIWIGSSLDDERRVATRGFVAKHSVRLLKVLACLAVVGLIDYRTDQPCGVLHGVEAVAGSIWSFLYSET</sequence>
<dbReference type="InterPro" id="IPR016161">
    <property type="entry name" value="Ald_DH/histidinol_DH"/>
</dbReference>
<dbReference type="GO" id="GO:0005737">
    <property type="term" value="C:cytoplasm"/>
    <property type="evidence" value="ECO:0007669"/>
    <property type="project" value="TreeGrafter"/>
</dbReference>
<dbReference type="EMBL" id="NIDN02000109">
    <property type="protein sequence ID" value="RLL96487.1"/>
    <property type="molecule type" value="Genomic_DNA"/>
</dbReference>
<dbReference type="PANTHER" id="PTHR43570:SF16">
    <property type="entry name" value="ALDEHYDE DEHYDROGENASE TYPE III, ISOFORM Q"/>
    <property type="match status" value="1"/>
</dbReference>
<evidence type="ECO:0000313" key="5">
    <source>
        <dbReference type="Proteomes" id="UP000215289"/>
    </source>
</evidence>
<evidence type="ECO:0000256" key="1">
    <source>
        <dbReference type="ARBA" id="ARBA00009986"/>
    </source>
</evidence>
<reference evidence="4 5" key="1">
    <citation type="submission" date="2018-08" db="EMBL/GenBank/DDBJ databases">
        <title>Draft genome sequences of two Aspergillus turcosus clinical strains isolated from bronchoalveolar lavage fluid: one azole-susceptible and the other azole-resistant.</title>
        <authorList>
            <person name="Parent-Michaud M."/>
            <person name="Dufresne P.J."/>
            <person name="Fournier E."/>
            <person name="Martineau C."/>
            <person name="Moreira S."/>
            <person name="Perkins V."/>
            <person name="De Repentigny L."/>
            <person name="Dufresne S.F."/>
        </authorList>
    </citation>
    <scope>NUCLEOTIDE SEQUENCE [LARGE SCALE GENOMIC DNA]</scope>
    <source>
        <strain evidence="4">HMR AF 1038</strain>
    </source>
</reference>
<dbReference type="GO" id="GO:0006081">
    <property type="term" value="P:aldehyde metabolic process"/>
    <property type="evidence" value="ECO:0007669"/>
    <property type="project" value="InterPro"/>
</dbReference>
<organism evidence="4 5">
    <name type="scientific">Aspergillus turcosus</name>
    <dbReference type="NCBI Taxonomy" id="1245748"/>
    <lineage>
        <taxon>Eukaryota</taxon>
        <taxon>Fungi</taxon>
        <taxon>Dikarya</taxon>
        <taxon>Ascomycota</taxon>
        <taxon>Pezizomycotina</taxon>
        <taxon>Eurotiomycetes</taxon>
        <taxon>Eurotiomycetidae</taxon>
        <taxon>Eurotiales</taxon>
        <taxon>Aspergillaceae</taxon>
        <taxon>Aspergillus</taxon>
        <taxon>Aspergillus subgen. Fumigati</taxon>
    </lineage>
</organism>
<comment type="similarity">
    <text evidence="1">Belongs to the aldehyde dehydrogenase family.</text>
</comment>
<comment type="caution">
    <text evidence="4">The sequence shown here is derived from an EMBL/GenBank/DDBJ whole genome shotgun (WGS) entry which is preliminary data.</text>
</comment>
<dbReference type="InterPro" id="IPR016163">
    <property type="entry name" value="Ald_DH_C"/>
</dbReference>
<dbReference type="InterPro" id="IPR016162">
    <property type="entry name" value="Ald_DH_N"/>
</dbReference>
<evidence type="ECO:0000313" key="4">
    <source>
        <dbReference type="EMBL" id="RLL96487.1"/>
    </source>
</evidence>
<gene>
    <name evidence="4" type="ORF">CFD26_105671</name>
</gene>
<dbReference type="InterPro" id="IPR012394">
    <property type="entry name" value="Aldehyde_DH_NAD(P)"/>
</dbReference>
<dbReference type="PANTHER" id="PTHR43570">
    <property type="entry name" value="ALDEHYDE DEHYDROGENASE"/>
    <property type="match status" value="1"/>
</dbReference>
<dbReference type="AlphaFoldDB" id="A0A421D2Y8"/>
<dbReference type="SUPFAM" id="SSF53720">
    <property type="entry name" value="ALDH-like"/>
    <property type="match status" value="1"/>
</dbReference>
<dbReference type="Pfam" id="PF00171">
    <property type="entry name" value="Aldedh"/>
    <property type="match status" value="1"/>
</dbReference>
<protein>
    <recommendedName>
        <fullName evidence="3">Aldehyde dehydrogenase domain-containing protein</fullName>
    </recommendedName>
</protein>
<feature type="domain" description="Aldehyde dehydrogenase" evidence="3">
    <location>
        <begin position="130"/>
        <end position="251"/>
    </location>
</feature>
<dbReference type="Gene3D" id="3.40.605.10">
    <property type="entry name" value="Aldehyde Dehydrogenase, Chain A, domain 1"/>
    <property type="match status" value="2"/>
</dbReference>
<dbReference type="STRING" id="1245748.A0A421D2Y8"/>
<dbReference type="OrthoDB" id="440325at2759"/>
<name>A0A421D2Y8_9EURO</name>
<accession>A0A421D2Y8</accession>
<dbReference type="InterPro" id="IPR015590">
    <property type="entry name" value="Aldehyde_DH_dom"/>
</dbReference>
<evidence type="ECO:0000256" key="2">
    <source>
        <dbReference type="ARBA" id="ARBA00023002"/>
    </source>
</evidence>
<keyword evidence="5" id="KW-1185">Reference proteome</keyword>
<dbReference type="Proteomes" id="UP000215289">
    <property type="component" value="Unassembled WGS sequence"/>
</dbReference>
<evidence type="ECO:0000259" key="3">
    <source>
        <dbReference type="Pfam" id="PF00171"/>
    </source>
</evidence>